<evidence type="ECO:0000256" key="6">
    <source>
        <dbReference type="SAM" id="MobiDB-lite"/>
    </source>
</evidence>
<feature type="region of interest" description="Disordered" evidence="6">
    <location>
        <begin position="456"/>
        <end position="491"/>
    </location>
</feature>
<dbReference type="PANTHER" id="PTHR45992:SF2">
    <property type="entry name" value="EUKARYOTIC ELONGATION FACTOR 2 KINASE"/>
    <property type="match status" value="1"/>
</dbReference>
<proteinExistence type="predicted"/>
<evidence type="ECO:0000313" key="9">
    <source>
        <dbReference type="EMBL" id="EKX41635.1"/>
    </source>
</evidence>
<evidence type="ECO:0000313" key="10">
    <source>
        <dbReference type="EnsemblProtists" id="EKX41635"/>
    </source>
</evidence>
<dbReference type="Pfam" id="PF02816">
    <property type="entry name" value="Alpha_kinase"/>
    <property type="match status" value="1"/>
</dbReference>
<organism evidence="9">
    <name type="scientific">Guillardia theta (strain CCMP2712)</name>
    <name type="common">Cryptophyte</name>
    <dbReference type="NCBI Taxonomy" id="905079"/>
    <lineage>
        <taxon>Eukaryota</taxon>
        <taxon>Cryptophyceae</taxon>
        <taxon>Pyrenomonadales</taxon>
        <taxon>Geminigeraceae</taxon>
        <taxon>Guillardia</taxon>
    </lineage>
</organism>
<feature type="compositionally biased region" description="Acidic residues" evidence="6">
    <location>
        <begin position="456"/>
        <end position="489"/>
    </location>
</feature>
<gene>
    <name evidence="9" type="ORF">GUITHDRAFT_112341</name>
</gene>
<evidence type="ECO:0008006" key="12">
    <source>
        <dbReference type="Google" id="ProtNLM"/>
    </source>
</evidence>
<dbReference type="SMART" id="SM00811">
    <property type="entry name" value="Alpha_kinase"/>
    <property type="match status" value="1"/>
</dbReference>
<dbReference type="SUPFAM" id="SSF56112">
    <property type="entry name" value="Protein kinase-like (PK-like)"/>
    <property type="match status" value="1"/>
</dbReference>
<feature type="compositionally biased region" description="Low complexity" evidence="6">
    <location>
        <begin position="235"/>
        <end position="244"/>
    </location>
</feature>
<keyword evidence="1" id="KW-0723">Serine/threonine-protein kinase</keyword>
<feature type="region of interest" description="Disordered" evidence="6">
    <location>
        <begin position="235"/>
        <end position="298"/>
    </location>
</feature>
<dbReference type="EMBL" id="JH993022">
    <property type="protein sequence ID" value="EKX41635.1"/>
    <property type="molecule type" value="Genomic_DNA"/>
</dbReference>
<dbReference type="PaxDb" id="55529-EKX41635"/>
<sequence length="567" mass="63091">MIDADDYNPEEEAVKVEYDVEACEWKRTTRKIMIGKDFFDSGEKFGCVFVRDVLEGQVHVIKRLLHAEEPPEAVYETVRTEAIACSMADCYNTYDPPKKVTFVPTFIYLLVGRAGQPAVRVEPYIHNFRKEPVRTLTLEHRLDLDTLEAFELFTYERSQASFVLVDPFYISDLWYRPTCHSVDGEASDGMDLGLKGIQLFLVKHRYNPVCQKLGLRNPSCLLGLRSEDRTLELPAVPSASSLPPSKTPGASVGGRTSSLPRSIPRSGTKTKSRKLEERGRRSKSRASSSSSNRNGMAGMQLEIANRQVTVLRVCKDGPADQAGLRRGHVIRTIGGVAVKGMDMAAVQRLLEGKHGAVKRIVAANSVVEQDLVFDMTLAAGIVVNDRFLFADTEEVWDEDFPSQPQQRHDSKSSSQGGGRETGPSESQTYVQGVGGIALAADSTGIDDDWETVDVEAEAEEADEEEATGGVAEFEEEEELGDEEKEEQEQELNKEVLVVGRDVPILLGMRVRMLPEYMQHGTGSVQSANFLRKYVAVKWDDGWEDSCLYVGGGGEYYLRQWREGKGRD</sequence>
<evidence type="ECO:0000256" key="2">
    <source>
        <dbReference type="ARBA" id="ARBA00022679"/>
    </source>
</evidence>
<protein>
    <recommendedName>
        <fullName evidence="12">PDZ domain-containing protein</fullName>
    </recommendedName>
</protein>
<dbReference type="SUPFAM" id="SSF50156">
    <property type="entry name" value="PDZ domain-like"/>
    <property type="match status" value="1"/>
</dbReference>
<dbReference type="CDD" id="cd04515">
    <property type="entry name" value="Alpha_kinase"/>
    <property type="match status" value="1"/>
</dbReference>
<evidence type="ECO:0000259" key="7">
    <source>
        <dbReference type="PROSITE" id="PS50106"/>
    </source>
</evidence>
<name>L1J0L3_GUITC</name>
<feature type="compositionally biased region" description="Polar residues" evidence="6">
    <location>
        <begin position="254"/>
        <end position="269"/>
    </location>
</feature>
<feature type="region of interest" description="Disordered" evidence="6">
    <location>
        <begin position="398"/>
        <end position="428"/>
    </location>
</feature>
<dbReference type="Gene3D" id="3.30.200.20">
    <property type="entry name" value="Phosphorylase Kinase, domain 1"/>
    <property type="match status" value="1"/>
</dbReference>
<dbReference type="InterPro" id="IPR051852">
    <property type="entry name" value="Alpha-type_PK"/>
</dbReference>
<dbReference type="SMART" id="SM00228">
    <property type="entry name" value="PDZ"/>
    <property type="match status" value="1"/>
</dbReference>
<dbReference type="InterPro" id="IPR004166">
    <property type="entry name" value="a-kinase_dom"/>
</dbReference>
<keyword evidence="3" id="KW-0547">Nucleotide-binding</keyword>
<evidence type="ECO:0000259" key="8">
    <source>
        <dbReference type="PROSITE" id="PS51158"/>
    </source>
</evidence>
<dbReference type="PROSITE" id="PS50106">
    <property type="entry name" value="PDZ"/>
    <property type="match status" value="1"/>
</dbReference>
<reference evidence="10" key="3">
    <citation type="submission" date="2016-03" db="UniProtKB">
        <authorList>
            <consortium name="EnsemblProtists"/>
        </authorList>
    </citation>
    <scope>IDENTIFICATION</scope>
</reference>
<dbReference type="PANTHER" id="PTHR45992">
    <property type="entry name" value="EUKARYOTIC ELONGATION FACTOR 2 KINASE-RELATED"/>
    <property type="match status" value="1"/>
</dbReference>
<keyword evidence="11" id="KW-1185">Reference proteome</keyword>
<dbReference type="InterPro" id="IPR041489">
    <property type="entry name" value="PDZ_6"/>
</dbReference>
<keyword evidence="5" id="KW-0067">ATP-binding</keyword>
<accession>L1J0L3</accession>
<dbReference type="KEGG" id="gtt:GUITHDRAFT_112341"/>
<reference evidence="11" key="2">
    <citation type="submission" date="2012-11" db="EMBL/GenBank/DDBJ databases">
        <authorList>
            <person name="Kuo A."/>
            <person name="Curtis B.A."/>
            <person name="Tanifuji G."/>
            <person name="Burki F."/>
            <person name="Gruber A."/>
            <person name="Irimia M."/>
            <person name="Maruyama S."/>
            <person name="Arias M.C."/>
            <person name="Ball S.G."/>
            <person name="Gile G.H."/>
            <person name="Hirakawa Y."/>
            <person name="Hopkins J.F."/>
            <person name="Rensing S.A."/>
            <person name="Schmutz J."/>
            <person name="Symeonidi A."/>
            <person name="Elias M."/>
            <person name="Eveleigh R.J."/>
            <person name="Herman E.K."/>
            <person name="Klute M.J."/>
            <person name="Nakayama T."/>
            <person name="Obornik M."/>
            <person name="Reyes-Prieto A."/>
            <person name="Armbrust E.V."/>
            <person name="Aves S.J."/>
            <person name="Beiko R.G."/>
            <person name="Coutinho P."/>
            <person name="Dacks J.B."/>
            <person name="Durnford D.G."/>
            <person name="Fast N.M."/>
            <person name="Green B.R."/>
            <person name="Grisdale C."/>
            <person name="Hempe F."/>
            <person name="Henrissat B."/>
            <person name="Hoppner M.P."/>
            <person name="Ishida K.-I."/>
            <person name="Kim E."/>
            <person name="Koreny L."/>
            <person name="Kroth P.G."/>
            <person name="Liu Y."/>
            <person name="Malik S.-B."/>
            <person name="Maier U.G."/>
            <person name="McRose D."/>
            <person name="Mock T."/>
            <person name="Neilson J.A."/>
            <person name="Onodera N.T."/>
            <person name="Poole A.M."/>
            <person name="Pritham E.J."/>
            <person name="Richards T.A."/>
            <person name="Rocap G."/>
            <person name="Roy S.W."/>
            <person name="Sarai C."/>
            <person name="Schaack S."/>
            <person name="Shirato S."/>
            <person name="Slamovits C.H."/>
            <person name="Spencer D.F."/>
            <person name="Suzuki S."/>
            <person name="Worden A.Z."/>
            <person name="Zauner S."/>
            <person name="Barry K."/>
            <person name="Bell C."/>
            <person name="Bharti A.K."/>
            <person name="Crow J.A."/>
            <person name="Grimwood J."/>
            <person name="Kramer R."/>
            <person name="Lindquist E."/>
            <person name="Lucas S."/>
            <person name="Salamov A."/>
            <person name="McFadden G.I."/>
            <person name="Lane C.E."/>
            <person name="Keeling P.J."/>
            <person name="Gray M.W."/>
            <person name="Grigoriev I.V."/>
            <person name="Archibald J.M."/>
        </authorList>
    </citation>
    <scope>NUCLEOTIDE SEQUENCE</scope>
    <source>
        <strain evidence="11">CCMP2712</strain>
    </source>
</reference>
<dbReference type="GO" id="GO:1903013">
    <property type="term" value="P:response to differentiation-inducing factor 1"/>
    <property type="evidence" value="ECO:0007669"/>
    <property type="project" value="TreeGrafter"/>
</dbReference>
<dbReference type="GO" id="GO:0031037">
    <property type="term" value="P:myosin II filament disassembly"/>
    <property type="evidence" value="ECO:0007669"/>
    <property type="project" value="TreeGrafter"/>
</dbReference>
<dbReference type="EnsemblProtists" id="EKX41635">
    <property type="protein sequence ID" value="EKX41635"/>
    <property type="gene ID" value="GUITHDRAFT_112341"/>
</dbReference>
<dbReference type="RefSeq" id="XP_005828615.1">
    <property type="nucleotide sequence ID" value="XM_005828558.1"/>
</dbReference>
<reference evidence="9 11" key="1">
    <citation type="journal article" date="2012" name="Nature">
        <title>Algal genomes reveal evolutionary mosaicism and the fate of nucleomorphs.</title>
        <authorList>
            <consortium name="DOE Joint Genome Institute"/>
            <person name="Curtis B.A."/>
            <person name="Tanifuji G."/>
            <person name="Burki F."/>
            <person name="Gruber A."/>
            <person name="Irimia M."/>
            <person name="Maruyama S."/>
            <person name="Arias M.C."/>
            <person name="Ball S.G."/>
            <person name="Gile G.H."/>
            <person name="Hirakawa Y."/>
            <person name="Hopkins J.F."/>
            <person name="Kuo A."/>
            <person name="Rensing S.A."/>
            <person name="Schmutz J."/>
            <person name="Symeonidi A."/>
            <person name="Elias M."/>
            <person name="Eveleigh R.J."/>
            <person name="Herman E.K."/>
            <person name="Klute M.J."/>
            <person name="Nakayama T."/>
            <person name="Obornik M."/>
            <person name="Reyes-Prieto A."/>
            <person name="Armbrust E.V."/>
            <person name="Aves S.J."/>
            <person name="Beiko R.G."/>
            <person name="Coutinho P."/>
            <person name="Dacks J.B."/>
            <person name="Durnford D.G."/>
            <person name="Fast N.M."/>
            <person name="Green B.R."/>
            <person name="Grisdale C.J."/>
            <person name="Hempel F."/>
            <person name="Henrissat B."/>
            <person name="Hoppner M.P."/>
            <person name="Ishida K."/>
            <person name="Kim E."/>
            <person name="Koreny L."/>
            <person name="Kroth P.G."/>
            <person name="Liu Y."/>
            <person name="Malik S.B."/>
            <person name="Maier U.G."/>
            <person name="McRose D."/>
            <person name="Mock T."/>
            <person name="Neilson J.A."/>
            <person name="Onodera N.T."/>
            <person name="Poole A.M."/>
            <person name="Pritham E.J."/>
            <person name="Richards T.A."/>
            <person name="Rocap G."/>
            <person name="Roy S.W."/>
            <person name="Sarai C."/>
            <person name="Schaack S."/>
            <person name="Shirato S."/>
            <person name="Slamovits C.H."/>
            <person name="Spencer D.F."/>
            <person name="Suzuki S."/>
            <person name="Worden A.Z."/>
            <person name="Zauner S."/>
            <person name="Barry K."/>
            <person name="Bell C."/>
            <person name="Bharti A.K."/>
            <person name="Crow J.A."/>
            <person name="Grimwood J."/>
            <person name="Kramer R."/>
            <person name="Lindquist E."/>
            <person name="Lucas S."/>
            <person name="Salamov A."/>
            <person name="McFadden G.I."/>
            <person name="Lane C.E."/>
            <person name="Keeling P.J."/>
            <person name="Gray M.W."/>
            <person name="Grigoriev I.V."/>
            <person name="Archibald J.M."/>
        </authorList>
    </citation>
    <scope>NUCLEOTIDE SEQUENCE</scope>
    <source>
        <strain evidence="9 11">CCMP2712</strain>
    </source>
</reference>
<dbReference type="InterPro" id="IPR036034">
    <property type="entry name" value="PDZ_sf"/>
</dbReference>
<feature type="domain" description="PDZ" evidence="7">
    <location>
        <begin position="292"/>
        <end position="365"/>
    </location>
</feature>
<evidence type="ECO:0000256" key="3">
    <source>
        <dbReference type="ARBA" id="ARBA00022741"/>
    </source>
</evidence>
<dbReference type="PROSITE" id="PS51158">
    <property type="entry name" value="ALPHA_KINASE"/>
    <property type="match status" value="1"/>
</dbReference>
<dbReference type="InterPro" id="IPR001478">
    <property type="entry name" value="PDZ"/>
</dbReference>
<dbReference type="InterPro" id="IPR011009">
    <property type="entry name" value="Kinase-like_dom_sf"/>
</dbReference>
<dbReference type="AlphaFoldDB" id="L1J0L3"/>
<keyword evidence="4" id="KW-0418">Kinase</keyword>
<evidence type="ECO:0000256" key="5">
    <source>
        <dbReference type="ARBA" id="ARBA00022840"/>
    </source>
</evidence>
<dbReference type="Proteomes" id="UP000011087">
    <property type="component" value="Unassembled WGS sequence"/>
</dbReference>
<dbReference type="Pfam" id="PF17820">
    <property type="entry name" value="PDZ_6"/>
    <property type="match status" value="1"/>
</dbReference>
<dbReference type="GO" id="GO:0004674">
    <property type="term" value="F:protein serine/threonine kinase activity"/>
    <property type="evidence" value="ECO:0007669"/>
    <property type="project" value="UniProtKB-KW"/>
</dbReference>
<dbReference type="GO" id="GO:0005524">
    <property type="term" value="F:ATP binding"/>
    <property type="evidence" value="ECO:0007669"/>
    <property type="project" value="UniProtKB-KW"/>
</dbReference>
<evidence type="ECO:0000313" key="11">
    <source>
        <dbReference type="Proteomes" id="UP000011087"/>
    </source>
</evidence>
<keyword evidence="2" id="KW-0808">Transferase</keyword>
<dbReference type="Gene3D" id="3.20.200.10">
    <property type="entry name" value="MHCK/EF2 kinase"/>
    <property type="match status" value="1"/>
</dbReference>
<dbReference type="HOGENOM" id="CLU_481011_0_0_1"/>
<dbReference type="STRING" id="905079.L1J0L3"/>
<dbReference type="Gene3D" id="2.30.42.10">
    <property type="match status" value="1"/>
</dbReference>
<feature type="compositionally biased region" description="Low complexity" evidence="6">
    <location>
        <begin position="285"/>
        <end position="298"/>
    </location>
</feature>
<evidence type="ECO:0000256" key="1">
    <source>
        <dbReference type="ARBA" id="ARBA00022527"/>
    </source>
</evidence>
<dbReference type="GeneID" id="17298338"/>
<feature type="domain" description="Alpha-type protein kinase" evidence="8">
    <location>
        <begin position="17"/>
        <end position="218"/>
    </location>
</feature>
<evidence type="ECO:0000256" key="4">
    <source>
        <dbReference type="ARBA" id="ARBA00022777"/>
    </source>
</evidence>